<name>A0ABV9H6K6_9HYPH</name>
<dbReference type="Proteomes" id="UP001596042">
    <property type="component" value="Unassembled WGS sequence"/>
</dbReference>
<dbReference type="RefSeq" id="WP_374834448.1">
    <property type="nucleotide sequence ID" value="NZ_JBHEEZ010000052.1"/>
</dbReference>
<dbReference type="EMBL" id="JBHSEL010000101">
    <property type="protein sequence ID" value="MFC4625588.1"/>
    <property type="molecule type" value="Genomic_DNA"/>
</dbReference>
<evidence type="ECO:0000313" key="2">
    <source>
        <dbReference type="Proteomes" id="UP001596042"/>
    </source>
</evidence>
<proteinExistence type="predicted"/>
<sequence>MRSEGLASKTLCSLLVGAGRCCLQKTAVKALQNHLDPERLVFMMGLDQGQHVVDQGLGTKGTRLRAFAPHGHWRTLTFLGLEK</sequence>
<protein>
    <submittedName>
        <fullName evidence="1">Uncharacterized protein</fullName>
    </submittedName>
</protein>
<reference evidence="2" key="1">
    <citation type="journal article" date="2019" name="Int. J. Syst. Evol. Microbiol.">
        <title>The Global Catalogue of Microorganisms (GCM) 10K type strain sequencing project: providing services to taxonomists for standard genome sequencing and annotation.</title>
        <authorList>
            <consortium name="The Broad Institute Genomics Platform"/>
            <consortium name="The Broad Institute Genome Sequencing Center for Infectious Disease"/>
            <person name="Wu L."/>
            <person name="Ma J."/>
        </authorList>
    </citation>
    <scope>NUCLEOTIDE SEQUENCE [LARGE SCALE GENOMIC DNA]</scope>
    <source>
        <strain evidence="2">CGMCC 1.15731</strain>
    </source>
</reference>
<evidence type="ECO:0000313" key="1">
    <source>
        <dbReference type="EMBL" id="MFC4625588.1"/>
    </source>
</evidence>
<comment type="caution">
    <text evidence="1">The sequence shown here is derived from an EMBL/GenBank/DDBJ whole genome shotgun (WGS) entry which is preliminary data.</text>
</comment>
<gene>
    <name evidence="1" type="ORF">ACFO1V_10230</name>
</gene>
<accession>A0ABV9H6K6</accession>
<organism evidence="1 2">
    <name type="scientific">Daeguia caeni</name>
    <dbReference type="NCBI Taxonomy" id="439612"/>
    <lineage>
        <taxon>Bacteria</taxon>
        <taxon>Pseudomonadati</taxon>
        <taxon>Pseudomonadota</taxon>
        <taxon>Alphaproteobacteria</taxon>
        <taxon>Hyphomicrobiales</taxon>
        <taxon>Brucellaceae</taxon>
        <taxon>Daeguia</taxon>
    </lineage>
</organism>
<keyword evidence="2" id="KW-1185">Reference proteome</keyword>